<evidence type="ECO:0000313" key="8">
    <source>
        <dbReference type="Proteomes" id="UP000256661"/>
    </source>
</evidence>
<sequence>MAGVQGGHNRTDGAHGRGSGGGRRGVRVPRGVVTRRERREYTREALLEAAQRLWAERGIHGASLDDVASAAGLTKGAVYSNFTGKTDLLLALLERYTHAGLGGGDGAHREPGDDEPESPGERYRHCFPTEEARLPAMLLVELWLYGMRDYAAGWRMAEWYDERRRDLAKTLPDADDVPAEHRAALVLALGTGLAFQHLMDPDRVPADLYATGLRLILGAAVT</sequence>
<feature type="region of interest" description="Disordered" evidence="5">
    <location>
        <begin position="1"/>
        <end position="34"/>
    </location>
</feature>
<dbReference type="PRINTS" id="PR00455">
    <property type="entry name" value="HTHTETR"/>
</dbReference>
<feature type="domain" description="HTH tetR-type" evidence="6">
    <location>
        <begin position="40"/>
        <end position="100"/>
    </location>
</feature>
<evidence type="ECO:0000256" key="3">
    <source>
        <dbReference type="ARBA" id="ARBA00023163"/>
    </source>
</evidence>
<dbReference type="Pfam" id="PF00440">
    <property type="entry name" value="TetR_N"/>
    <property type="match status" value="1"/>
</dbReference>
<reference evidence="7 8" key="1">
    <citation type="submission" date="2018-08" db="EMBL/GenBank/DDBJ databases">
        <title>Sequencing the genomes of 1000 actinobacteria strains.</title>
        <authorList>
            <person name="Klenk H.-P."/>
        </authorList>
    </citation>
    <scope>NUCLEOTIDE SEQUENCE [LARGE SCALE GENOMIC DNA]</scope>
    <source>
        <strain evidence="7 8">DSM 43927</strain>
    </source>
</reference>
<evidence type="ECO:0000313" key="7">
    <source>
        <dbReference type="EMBL" id="REE98198.1"/>
    </source>
</evidence>
<protein>
    <submittedName>
        <fullName evidence="7">TetR family transcriptional regulator</fullName>
    </submittedName>
</protein>
<gene>
    <name evidence="7" type="ORF">DFJ69_3682</name>
</gene>
<dbReference type="EMBL" id="QTTT01000001">
    <property type="protein sequence ID" value="REE98198.1"/>
    <property type="molecule type" value="Genomic_DNA"/>
</dbReference>
<keyword evidence="2 4" id="KW-0238">DNA-binding</keyword>
<accession>A0A3D9SQW8</accession>
<proteinExistence type="predicted"/>
<dbReference type="Proteomes" id="UP000256661">
    <property type="component" value="Unassembled WGS sequence"/>
</dbReference>
<dbReference type="InterPro" id="IPR001647">
    <property type="entry name" value="HTH_TetR"/>
</dbReference>
<dbReference type="SUPFAM" id="SSF46689">
    <property type="entry name" value="Homeodomain-like"/>
    <property type="match status" value="1"/>
</dbReference>
<keyword evidence="8" id="KW-1185">Reference proteome</keyword>
<keyword evidence="1" id="KW-0805">Transcription regulation</keyword>
<evidence type="ECO:0000256" key="1">
    <source>
        <dbReference type="ARBA" id="ARBA00023015"/>
    </source>
</evidence>
<dbReference type="OrthoDB" id="7252896at2"/>
<feature type="region of interest" description="Disordered" evidence="5">
    <location>
        <begin position="101"/>
        <end position="121"/>
    </location>
</feature>
<comment type="caution">
    <text evidence="7">The sequence shown here is derived from an EMBL/GenBank/DDBJ whole genome shotgun (WGS) entry which is preliminary data.</text>
</comment>
<keyword evidence="3" id="KW-0804">Transcription</keyword>
<dbReference type="PROSITE" id="PS50977">
    <property type="entry name" value="HTH_TETR_2"/>
    <property type="match status" value="1"/>
</dbReference>
<dbReference type="Gene3D" id="1.10.357.10">
    <property type="entry name" value="Tetracycline Repressor, domain 2"/>
    <property type="match status" value="1"/>
</dbReference>
<dbReference type="InterPro" id="IPR050109">
    <property type="entry name" value="HTH-type_TetR-like_transc_reg"/>
</dbReference>
<evidence type="ECO:0000256" key="4">
    <source>
        <dbReference type="PROSITE-ProRule" id="PRU00335"/>
    </source>
</evidence>
<evidence type="ECO:0000256" key="2">
    <source>
        <dbReference type="ARBA" id="ARBA00023125"/>
    </source>
</evidence>
<dbReference type="PANTHER" id="PTHR30055">
    <property type="entry name" value="HTH-TYPE TRANSCRIPTIONAL REGULATOR RUTR"/>
    <property type="match status" value="1"/>
</dbReference>
<evidence type="ECO:0000256" key="5">
    <source>
        <dbReference type="SAM" id="MobiDB-lite"/>
    </source>
</evidence>
<dbReference type="SUPFAM" id="SSF48498">
    <property type="entry name" value="Tetracyclin repressor-like, C-terminal domain"/>
    <property type="match status" value="1"/>
</dbReference>
<name>A0A3D9SQW8_9ACTN</name>
<dbReference type="PANTHER" id="PTHR30055:SF234">
    <property type="entry name" value="HTH-TYPE TRANSCRIPTIONAL REGULATOR BETI"/>
    <property type="match status" value="1"/>
</dbReference>
<dbReference type="InterPro" id="IPR009057">
    <property type="entry name" value="Homeodomain-like_sf"/>
</dbReference>
<dbReference type="InterPro" id="IPR036271">
    <property type="entry name" value="Tet_transcr_reg_TetR-rel_C_sf"/>
</dbReference>
<dbReference type="GO" id="GO:0000976">
    <property type="term" value="F:transcription cis-regulatory region binding"/>
    <property type="evidence" value="ECO:0007669"/>
    <property type="project" value="TreeGrafter"/>
</dbReference>
<feature type="DNA-binding region" description="H-T-H motif" evidence="4">
    <location>
        <begin position="63"/>
        <end position="82"/>
    </location>
</feature>
<dbReference type="GO" id="GO:0003700">
    <property type="term" value="F:DNA-binding transcription factor activity"/>
    <property type="evidence" value="ECO:0007669"/>
    <property type="project" value="TreeGrafter"/>
</dbReference>
<organism evidence="7 8">
    <name type="scientific">Thermomonospora umbrina</name>
    <dbReference type="NCBI Taxonomy" id="111806"/>
    <lineage>
        <taxon>Bacteria</taxon>
        <taxon>Bacillati</taxon>
        <taxon>Actinomycetota</taxon>
        <taxon>Actinomycetes</taxon>
        <taxon>Streptosporangiales</taxon>
        <taxon>Thermomonosporaceae</taxon>
        <taxon>Thermomonospora</taxon>
    </lineage>
</organism>
<dbReference type="AlphaFoldDB" id="A0A3D9SQW8"/>
<evidence type="ECO:0000259" key="6">
    <source>
        <dbReference type="PROSITE" id="PS50977"/>
    </source>
</evidence>